<evidence type="ECO:0000313" key="3">
    <source>
        <dbReference type="Proteomes" id="UP000015241"/>
    </source>
</evidence>
<dbReference type="InParanoid" id="S8FA01"/>
<accession>S8FA01</accession>
<feature type="region of interest" description="Disordered" evidence="1">
    <location>
        <begin position="361"/>
        <end position="399"/>
    </location>
</feature>
<evidence type="ECO:0000256" key="1">
    <source>
        <dbReference type="SAM" id="MobiDB-lite"/>
    </source>
</evidence>
<organism evidence="2 3">
    <name type="scientific">Fomitopsis schrenkii</name>
    <name type="common">Brown rot fungus</name>
    <dbReference type="NCBI Taxonomy" id="2126942"/>
    <lineage>
        <taxon>Eukaryota</taxon>
        <taxon>Fungi</taxon>
        <taxon>Dikarya</taxon>
        <taxon>Basidiomycota</taxon>
        <taxon>Agaricomycotina</taxon>
        <taxon>Agaricomycetes</taxon>
        <taxon>Polyporales</taxon>
        <taxon>Fomitopsis</taxon>
    </lineage>
</organism>
<feature type="compositionally biased region" description="Polar residues" evidence="1">
    <location>
        <begin position="90"/>
        <end position="141"/>
    </location>
</feature>
<name>S8FA01_FOMSC</name>
<reference evidence="2 3" key="1">
    <citation type="journal article" date="2012" name="Science">
        <title>The Paleozoic origin of enzymatic lignin decomposition reconstructed from 31 fungal genomes.</title>
        <authorList>
            <person name="Floudas D."/>
            <person name="Binder M."/>
            <person name="Riley R."/>
            <person name="Barry K."/>
            <person name="Blanchette R.A."/>
            <person name="Henrissat B."/>
            <person name="Martinez A.T."/>
            <person name="Otillar R."/>
            <person name="Spatafora J.W."/>
            <person name="Yadav J.S."/>
            <person name="Aerts A."/>
            <person name="Benoit I."/>
            <person name="Boyd A."/>
            <person name="Carlson A."/>
            <person name="Copeland A."/>
            <person name="Coutinho P.M."/>
            <person name="de Vries R.P."/>
            <person name="Ferreira P."/>
            <person name="Findley K."/>
            <person name="Foster B."/>
            <person name="Gaskell J."/>
            <person name="Glotzer D."/>
            <person name="Gorecki P."/>
            <person name="Heitman J."/>
            <person name="Hesse C."/>
            <person name="Hori C."/>
            <person name="Igarashi K."/>
            <person name="Jurgens J.A."/>
            <person name="Kallen N."/>
            <person name="Kersten P."/>
            <person name="Kohler A."/>
            <person name="Kuees U."/>
            <person name="Kumar T.K.A."/>
            <person name="Kuo A."/>
            <person name="LaButti K."/>
            <person name="Larrondo L.F."/>
            <person name="Lindquist E."/>
            <person name="Ling A."/>
            <person name="Lombard V."/>
            <person name="Lucas S."/>
            <person name="Lundell T."/>
            <person name="Martin R."/>
            <person name="McLaughlin D.J."/>
            <person name="Morgenstern I."/>
            <person name="Morin E."/>
            <person name="Murat C."/>
            <person name="Nagy L.G."/>
            <person name="Nolan M."/>
            <person name="Ohm R.A."/>
            <person name="Patyshakuliyeva A."/>
            <person name="Rokas A."/>
            <person name="Ruiz-Duenas F.J."/>
            <person name="Sabat G."/>
            <person name="Salamov A."/>
            <person name="Samejima M."/>
            <person name="Schmutz J."/>
            <person name="Slot J.C."/>
            <person name="St John F."/>
            <person name="Stenlid J."/>
            <person name="Sun H."/>
            <person name="Sun S."/>
            <person name="Syed K."/>
            <person name="Tsang A."/>
            <person name="Wiebenga A."/>
            <person name="Young D."/>
            <person name="Pisabarro A."/>
            <person name="Eastwood D.C."/>
            <person name="Martin F."/>
            <person name="Cullen D."/>
            <person name="Grigoriev I.V."/>
            <person name="Hibbett D.S."/>
        </authorList>
    </citation>
    <scope>NUCLEOTIDE SEQUENCE</scope>
    <source>
        <strain evidence="3">FP-58527</strain>
    </source>
</reference>
<dbReference type="EMBL" id="KE504165">
    <property type="protein sequence ID" value="EPS98440.1"/>
    <property type="molecule type" value="Genomic_DNA"/>
</dbReference>
<dbReference type="OrthoDB" id="2800326at2759"/>
<proteinExistence type="predicted"/>
<sequence>MGSHVSNCHGPQTQIWYGAKQITIKRDLATQEMRCPCGYSQVNSALVRRHAMKEHKASDMKTVLLSNRQPSQPGPSTSSTPSRPESVSSIETASSVRSVSPVQNSDTPPTSRASGLSTLSKAVKASSRSAQVPSATPQRKSLSMVEKHLFKPGTPRTTAAHPLSVSAPKKLGEEVRANAPPRKSVQTSSLFRRQSEISATAFVASGSSRGVAPQKAIKTPVASSSAVVAAKNLNIEKVPRIPKAFLGRKAQSNSVSVGSKRSGSPSLIEVAVPPKARKVSQVSDAPSSRKIPAVSPLLSDPAPSADEAVAGEGMSGWVTGLLSMPQTACATCRRELDPLHNRYKNCDQCREKQRAYARLRKERGAGVAPRGAETSSGVRTSSPDGAMDVDEDEGVTGKEARGKKAAVRCVWDDVPEFQTEDGLLAEARRTVLAWPSAQFEFRGGYAVVAGSADVDAALTKQLRDKLILQGVPMKKHSCSSRIAPCGKAPKNGAYHVYESLSTVYYCTCRDEEGAGAAGEENVCGGRVKIVVETTNEKGELGVFGQNVVVETLHA</sequence>
<feature type="region of interest" description="Disordered" evidence="1">
    <location>
        <begin position="276"/>
        <end position="308"/>
    </location>
</feature>
<evidence type="ECO:0000313" key="2">
    <source>
        <dbReference type="EMBL" id="EPS98440.1"/>
    </source>
</evidence>
<dbReference type="HOGENOM" id="CLU_491779_0_0_1"/>
<gene>
    <name evidence="2" type="ORF">FOMPIDRAFT_1061340</name>
</gene>
<feature type="region of interest" description="Disordered" evidence="1">
    <location>
        <begin position="65"/>
        <end position="190"/>
    </location>
</feature>
<keyword evidence="3" id="KW-1185">Reference proteome</keyword>
<dbReference type="AlphaFoldDB" id="S8FA01"/>
<feature type="compositionally biased region" description="Polar residues" evidence="1">
    <location>
        <begin position="373"/>
        <end position="383"/>
    </location>
</feature>
<dbReference type="Proteomes" id="UP000015241">
    <property type="component" value="Unassembled WGS sequence"/>
</dbReference>
<feature type="compositionally biased region" description="Low complexity" evidence="1">
    <location>
        <begin position="68"/>
        <end position="89"/>
    </location>
</feature>
<protein>
    <submittedName>
        <fullName evidence="2">Uncharacterized protein</fullName>
    </submittedName>
</protein>